<evidence type="ECO:0000313" key="5">
    <source>
        <dbReference type="EMBL" id="SUM81827.1"/>
    </source>
</evidence>
<dbReference type="EC" id="2.7.1.31" evidence="5"/>
<name>A0A380HK62_STASA</name>
<dbReference type="GO" id="GO:0031388">
    <property type="term" value="P:organic acid phosphorylation"/>
    <property type="evidence" value="ECO:0007669"/>
    <property type="project" value="UniProtKB-UniRule"/>
</dbReference>
<dbReference type="Gene3D" id="3.90.1510.10">
    <property type="entry name" value="Glycerate kinase, domain 2"/>
    <property type="match status" value="1"/>
</dbReference>
<dbReference type="RefSeq" id="WP_002482129.1">
    <property type="nucleotide sequence ID" value="NZ_CAXOQR010000013.1"/>
</dbReference>
<dbReference type="InterPro" id="IPR036129">
    <property type="entry name" value="Glycerate_kinase_sf"/>
</dbReference>
<proteinExistence type="inferred from homology"/>
<dbReference type="SUPFAM" id="SSF110738">
    <property type="entry name" value="Glycerate kinase I"/>
    <property type="match status" value="1"/>
</dbReference>
<dbReference type="InterPro" id="IPR004381">
    <property type="entry name" value="Glycerate_kinase"/>
</dbReference>
<dbReference type="InterPro" id="IPR018193">
    <property type="entry name" value="Glyc_kinase_flavodox-like_fold"/>
</dbReference>
<dbReference type="NCBIfam" id="TIGR00045">
    <property type="entry name" value="glycerate kinase"/>
    <property type="match status" value="1"/>
</dbReference>
<reference evidence="5 6" key="1">
    <citation type="submission" date="2018-06" db="EMBL/GenBank/DDBJ databases">
        <authorList>
            <consortium name="Pathogen Informatics"/>
            <person name="Doyle S."/>
        </authorList>
    </citation>
    <scope>NUCLEOTIDE SEQUENCE [LARGE SCALE GENOMIC DNA]</scope>
    <source>
        <strain evidence="5 6">NCTC7688</strain>
    </source>
</reference>
<keyword evidence="2 4" id="KW-0808">Transferase</keyword>
<dbReference type="PANTHER" id="PTHR21599">
    <property type="entry name" value="GLYCERATE KINASE"/>
    <property type="match status" value="1"/>
</dbReference>
<evidence type="ECO:0000256" key="1">
    <source>
        <dbReference type="ARBA" id="ARBA00006284"/>
    </source>
</evidence>
<gene>
    <name evidence="5" type="primary">glxK_1</name>
    <name evidence="5" type="ORF">NCTC7688_00321</name>
</gene>
<organism evidence="5 6">
    <name type="scientific">Staphylococcus saprophyticus</name>
    <dbReference type="NCBI Taxonomy" id="29385"/>
    <lineage>
        <taxon>Bacteria</taxon>
        <taxon>Bacillati</taxon>
        <taxon>Bacillota</taxon>
        <taxon>Bacilli</taxon>
        <taxon>Bacillales</taxon>
        <taxon>Staphylococcaceae</taxon>
        <taxon>Staphylococcus</taxon>
    </lineage>
</organism>
<dbReference type="InterPro" id="IPR018197">
    <property type="entry name" value="Glycerate_kinase_RE-like"/>
</dbReference>
<dbReference type="PIRSF" id="PIRSF006078">
    <property type="entry name" value="GlxK"/>
    <property type="match status" value="1"/>
</dbReference>
<protein>
    <submittedName>
        <fullName evidence="5">Glycerate kinase</fullName>
        <ecNumber evidence="5">2.7.1.31</ecNumber>
    </submittedName>
</protein>
<comment type="similarity">
    <text evidence="1 4">Belongs to the glycerate kinase type-1 family.</text>
</comment>
<dbReference type="EMBL" id="UHED01000001">
    <property type="protein sequence ID" value="SUM81827.1"/>
    <property type="molecule type" value="Genomic_DNA"/>
</dbReference>
<dbReference type="PANTHER" id="PTHR21599:SF0">
    <property type="entry name" value="GLYCERATE KINASE"/>
    <property type="match status" value="1"/>
</dbReference>
<evidence type="ECO:0000256" key="2">
    <source>
        <dbReference type="ARBA" id="ARBA00022679"/>
    </source>
</evidence>
<dbReference type="Gene3D" id="3.40.50.10350">
    <property type="entry name" value="Glycerate kinase, domain 1"/>
    <property type="match status" value="1"/>
</dbReference>
<dbReference type="AlphaFoldDB" id="A0A380HK62"/>
<keyword evidence="3 4" id="KW-0418">Kinase</keyword>
<evidence type="ECO:0000313" key="6">
    <source>
        <dbReference type="Proteomes" id="UP000254707"/>
    </source>
</evidence>
<dbReference type="Proteomes" id="UP000254707">
    <property type="component" value="Unassembled WGS sequence"/>
</dbReference>
<evidence type="ECO:0000256" key="4">
    <source>
        <dbReference type="PIRNR" id="PIRNR006078"/>
    </source>
</evidence>
<dbReference type="Pfam" id="PF02595">
    <property type="entry name" value="Gly_kinase"/>
    <property type="match status" value="1"/>
</dbReference>
<accession>A0A380HK62</accession>
<dbReference type="GO" id="GO:0008887">
    <property type="term" value="F:glycerate kinase activity"/>
    <property type="evidence" value="ECO:0007669"/>
    <property type="project" value="UniProtKB-UniRule"/>
</dbReference>
<evidence type="ECO:0000256" key="3">
    <source>
        <dbReference type="ARBA" id="ARBA00022777"/>
    </source>
</evidence>
<sequence length="385" mass="41223">MKIVLAPDSFKGSMSATEVARYMSQGISDIFPEADIHTLPVGDGGEGTMEALVNATNGTFTTLNVTGPLGDTVSAQYGVLHDKETCVIEMAEASGLKHVPDNALNVMQATTYGTGELILDALDSGYTQFILAIGGSATNDAGAGMLQALGAKLLDQHHHEVDLGGGNLQKIQHIDLSHFDARINQCNFTIATDVQNPLIGTNGASYVFGKQKGATKSDLKQLEHNLTHWADLVAHKKSIRLHDLPGAGAAGGLGGAFKAFFPSHFEDGIQVVIDYIKLDQYLENADLVITGEGKIDFQTLYGKTPMGIAKYANRYNVPVVFIGGSIDVDIDQFKDMGVIGAFSLTDGPMSLEETINQSEKLVKKTTQNIVNLFFHESAILSKFSE</sequence>